<evidence type="ECO:0000256" key="1">
    <source>
        <dbReference type="SAM" id="Phobius"/>
    </source>
</evidence>
<dbReference type="NCBIfam" id="NF041770">
    <property type="entry name" value="CFI_box_CTERM"/>
    <property type="match status" value="1"/>
</dbReference>
<accession>A0A075HLE7</accession>
<feature type="transmembrane region" description="Helical" evidence="1">
    <location>
        <begin position="486"/>
        <end position="512"/>
    </location>
</feature>
<keyword evidence="1" id="KW-1133">Transmembrane helix</keyword>
<sequence length="516" mass="57918">MFKILIALILLAGSSLFVTEVFALEIDLQKESDRIIESKGWLEPEQYSLKEHLQIIIDQREFKNRISVVLMSKNPNDIQLPDNIEAISSNPDIFSMTITNEFACAPTKIDKACVIIEVEREGLGNNLAEMKKNAREIADKIVADGVIVFAPEFYSLVFQPKGGLSMNEIERLGEKGAVAKVVYTIHLQPTSQLFPALTNMLLNNDIRTSGGFYSIAERLSENYFSEFAIIVTPLENDMLRELHISLLCSNEIRELVNCERFYSELNPGDREGKIDEQIARGYVSPLDFIQVENLSRSKIFSNAFLPLNSVIQVLIYSEEDLQIKSVNSNLIENLQSLGDIQESGWFFTSKAGQKIDGRYIFGQESSVSKNDLAFSIGSYSENDIEIKEVEYVDGGGCLIATAAFGSELSPQVQFLREIRDNTVLQTESGTSFMTGFNQFYYSFSPTIADYERENPTFKEAVKLTLTPLLTSLTLLHYADIDSESEMLGYGIGIILLNIGMYFVAPAILIMTVKKRI</sequence>
<keyword evidence="1" id="KW-0472">Membrane</keyword>
<evidence type="ECO:0000313" key="2">
    <source>
        <dbReference type="EMBL" id="AIF15237.1"/>
    </source>
</evidence>
<dbReference type="EMBL" id="KF901023">
    <property type="protein sequence ID" value="AIF15237.1"/>
    <property type="molecule type" value="Genomic_DNA"/>
</dbReference>
<protein>
    <recommendedName>
        <fullName evidence="3">Peptidyl-prolyl isomerase</fullName>
    </recommendedName>
</protein>
<name>A0A075HLE7_9ARCH</name>
<keyword evidence="1" id="KW-0812">Transmembrane</keyword>
<dbReference type="InterPro" id="IPR049886">
    <property type="entry name" value="CFI_box_CTERM_dom"/>
</dbReference>
<organism evidence="2">
    <name type="scientific">uncultured marine thaumarchaeote KM3_70_B03</name>
    <dbReference type="NCBI Taxonomy" id="1456246"/>
    <lineage>
        <taxon>Archaea</taxon>
        <taxon>Nitrososphaerota</taxon>
        <taxon>environmental samples</taxon>
    </lineage>
</organism>
<reference evidence="2" key="1">
    <citation type="journal article" date="2014" name="Genome Biol. Evol.">
        <title>Pangenome evidence for extensive interdomain horizontal transfer affecting lineage core and shell genes in uncultured planktonic thaumarchaeota and euryarchaeota.</title>
        <authorList>
            <person name="Deschamps P."/>
            <person name="Zivanovic Y."/>
            <person name="Moreira D."/>
            <person name="Rodriguez-Valera F."/>
            <person name="Lopez-Garcia P."/>
        </authorList>
    </citation>
    <scope>NUCLEOTIDE SEQUENCE</scope>
</reference>
<dbReference type="AlphaFoldDB" id="A0A075HLE7"/>
<evidence type="ECO:0008006" key="3">
    <source>
        <dbReference type="Google" id="ProtNLM"/>
    </source>
</evidence>
<proteinExistence type="predicted"/>